<keyword evidence="3" id="KW-1185">Reference proteome</keyword>
<gene>
    <name evidence="2" type="ORF">AWN90_11635</name>
</gene>
<dbReference type="GO" id="GO:0008236">
    <property type="term" value="F:serine-type peptidase activity"/>
    <property type="evidence" value="ECO:0007669"/>
    <property type="project" value="InterPro"/>
</dbReference>
<dbReference type="GO" id="GO:0006508">
    <property type="term" value="P:proteolysis"/>
    <property type="evidence" value="ECO:0007669"/>
    <property type="project" value="InterPro"/>
</dbReference>
<reference evidence="2 3" key="1">
    <citation type="submission" date="2016-04" db="EMBL/GenBank/DDBJ databases">
        <authorList>
            <person name="Evans L.H."/>
            <person name="Alamgir A."/>
            <person name="Owens N."/>
            <person name="Weber N.D."/>
            <person name="Virtaneva K."/>
            <person name="Barbian K."/>
            <person name="Babar A."/>
            <person name="Rosenke K."/>
        </authorList>
    </citation>
    <scope>NUCLEOTIDE SEQUENCE [LARGE SCALE GENOMIC DNA]</scope>
    <source>
        <strain evidence="2 3">IFM 0406</strain>
    </source>
</reference>
<accession>A0A164HH89</accession>
<evidence type="ECO:0000313" key="3">
    <source>
        <dbReference type="Proteomes" id="UP000076512"/>
    </source>
</evidence>
<organism evidence="2 3">
    <name type="scientific">Nocardia terpenica</name>
    <dbReference type="NCBI Taxonomy" id="455432"/>
    <lineage>
        <taxon>Bacteria</taxon>
        <taxon>Bacillati</taxon>
        <taxon>Actinomycetota</taxon>
        <taxon>Actinomycetes</taxon>
        <taxon>Mycobacteriales</taxon>
        <taxon>Nocardiaceae</taxon>
        <taxon>Nocardia</taxon>
    </lineage>
</organism>
<protein>
    <recommendedName>
        <fullName evidence="1">Peptidase S9 prolyl oligopeptidase catalytic domain-containing protein</fullName>
    </recommendedName>
</protein>
<evidence type="ECO:0000313" key="2">
    <source>
        <dbReference type="EMBL" id="KZM68512.1"/>
    </source>
</evidence>
<dbReference type="Pfam" id="PF00326">
    <property type="entry name" value="Peptidase_S9"/>
    <property type="match status" value="1"/>
</dbReference>
<proteinExistence type="predicted"/>
<name>A0A164HH89_9NOCA</name>
<dbReference type="AlphaFoldDB" id="A0A164HH89"/>
<sequence>MVALVGGTFGVAWWFADQEIGVDHGPRQDTVLAVENAGAGRNVVLTASSPDARHRGTYWMSWDGAFAQVGDIVAEAPGKVTRPLLAGATPPLGTSVYVGAAVPSDPKTGLGLDYSEVTVPTELGPAVSWLIPAQDPAATTWVVAVHGQNGQRKAMLPIAPVLHRLGLPMLVLGYRNDEAAPRSPDHLLHLGGSEWRDVEAAVRYAQGHGAHRIVLYSESNGGQINGQFLTHSPLADTVTAVVMDAPTTSMPQVAAYAGKQHGVPGFVVDLTDKIIEWRTGDDWAALDLLTHPPTVKPPLLVLQGDADTQAPPQMNRDFYAASRRIGWPMQYAEFPGAEHVEAWNSDPARYNQLVHDFLATTALPAR</sequence>
<evidence type="ECO:0000259" key="1">
    <source>
        <dbReference type="Pfam" id="PF00326"/>
    </source>
</evidence>
<dbReference type="InterPro" id="IPR001375">
    <property type="entry name" value="Peptidase_S9_cat"/>
</dbReference>
<dbReference type="SUPFAM" id="SSF53474">
    <property type="entry name" value="alpha/beta-Hydrolases"/>
    <property type="match status" value="1"/>
</dbReference>
<dbReference type="STRING" id="455432.AWN90_11635"/>
<dbReference type="InterPro" id="IPR029058">
    <property type="entry name" value="AB_hydrolase_fold"/>
</dbReference>
<dbReference type="EMBL" id="LWGR01000021">
    <property type="protein sequence ID" value="KZM68512.1"/>
    <property type="molecule type" value="Genomic_DNA"/>
</dbReference>
<dbReference type="Proteomes" id="UP000076512">
    <property type="component" value="Unassembled WGS sequence"/>
</dbReference>
<comment type="caution">
    <text evidence="2">The sequence shown here is derived from an EMBL/GenBank/DDBJ whole genome shotgun (WGS) entry which is preliminary data.</text>
</comment>
<dbReference type="Gene3D" id="3.40.50.1820">
    <property type="entry name" value="alpha/beta hydrolase"/>
    <property type="match status" value="1"/>
</dbReference>
<feature type="domain" description="Peptidase S9 prolyl oligopeptidase catalytic" evidence="1">
    <location>
        <begin position="189"/>
        <end position="357"/>
    </location>
</feature>